<accession>A0A8T0E7Q6</accession>
<dbReference type="PROSITE" id="PS50940">
    <property type="entry name" value="CHIT_BIND_II"/>
    <property type="match status" value="1"/>
</dbReference>
<proteinExistence type="predicted"/>
<dbReference type="PANTHER" id="PTHR22933">
    <property type="entry name" value="FI18007P1-RELATED"/>
    <property type="match status" value="1"/>
</dbReference>
<dbReference type="InterPro" id="IPR036508">
    <property type="entry name" value="Chitin-bd_dom_sf"/>
</dbReference>
<feature type="domain" description="Chitin-binding type-2" evidence="2">
    <location>
        <begin position="228"/>
        <end position="286"/>
    </location>
</feature>
<feature type="signal peptide" evidence="1">
    <location>
        <begin position="1"/>
        <end position="16"/>
    </location>
</feature>
<evidence type="ECO:0000256" key="1">
    <source>
        <dbReference type="SAM" id="SignalP"/>
    </source>
</evidence>
<reference evidence="3" key="1">
    <citation type="journal article" date="2020" name="bioRxiv">
        <title>Chromosome-level reference genome of the European wasp spider Argiope bruennichi: a resource for studies on range expansion and evolutionary adaptation.</title>
        <authorList>
            <person name="Sheffer M.M."/>
            <person name="Hoppe A."/>
            <person name="Krehenwinkel H."/>
            <person name="Uhl G."/>
            <person name="Kuss A.W."/>
            <person name="Jensen L."/>
            <person name="Jensen C."/>
            <person name="Gillespie R.G."/>
            <person name="Hoff K.J."/>
            <person name="Prost S."/>
        </authorList>
    </citation>
    <scope>NUCLEOTIDE SEQUENCE</scope>
</reference>
<dbReference type="AlphaFoldDB" id="A0A8T0E7Q6"/>
<dbReference type="Pfam" id="PF01607">
    <property type="entry name" value="CBM_14"/>
    <property type="match status" value="1"/>
</dbReference>
<reference evidence="3" key="2">
    <citation type="submission" date="2020-06" db="EMBL/GenBank/DDBJ databases">
        <authorList>
            <person name="Sheffer M."/>
        </authorList>
    </citation>
    <scope>NUCLEOTIDE SEQUENCE</scope>
</reference>
<dbReference type="SUPFAM" id="SSF57625">
    <property type="entry name" value="Invertebrate chitin-binding proteins"/>
    <property type="match status" value="1"/>
</dbReference>
<sequence>MLWSLFFVLYGDVILALLAALSASFRSNAEFQMDDDSSFIKNADFMFPENFLSRYPHEANPYRLKIYAYLIFNLLVKGYGSVDPGRFWEDYNRDDYKRALIDAVFYEYLTNFTDREAKDILFDPLERNKDYPPVSIDFFHPPYFWDVSLYPPDSDEEVEIDRIGQYLDLLAETEPEQKRLKGAYEILLEDETSPTSEPPTDECETQKIQTSGVPGMDYPNFCDIPETSFSCAHKRIPGIYSDYQTGCQAFHVCWPHRTDSFLCPIGTTFNQSLLTCNIWHDTRCYSSPFIKEVNQFQIEGFASKMNIPTYDGTCESLLNKMLRLHLKFLPAKCEVKYINSKQVEVAETHETVVSELALKIDTAYDLVQEMLEIIREIREDMIDEIAGRGDAWIYPLEKRIESKSTPKFRAETANKAFEVTKKVGHFKSPKVTERLKHSGKVSPKMKPSYYVTRSIHLKPSKSLNENIKSSRKQAIPKIVMKSRLGSTILDEGTPVTKQMIIDSYRKIKIKEH</sequence>
<comment type="caution">
    <text evidence="3">The sequence shown here is derived from an EMBL/GenBank/DDBJ whole genome shotgun (WGS) entry which is preliminary data.</text>
</comment>
<keyword evidence="4" id="KW-1185">Reference proteome</keyword>
<feature type="chain" id="PRO_5035735501" evidence="1">
    <location>
        <begin position="17"/>
        <end position="512"/>
    </location>
</feature>
<gene>
    <name evidence="3" type="ORF">HNY73_020745</name>
</gene>
<protein>
    <submittedName>
        <fullName evidence="3">U-scoloptoxin(01)-Cw1a like protein</fullName>
    </submittedName>
</protein>
<dbReference type="InterPro" id="IPR052976">
    <property type="entry name" value="Scoloptoxin-like"/>
</dbReference>
<dbReference type="Proteomes" id="UP000807504">
    <property type="component" value="Unassembled WGS sequence"/>
</dbReference>
<dbReference type="GO" id="GO:0005576">
    <property type="term" value="C:extracellular region"/>
    <property type="evidence" value="ECO:0007669"/>
    <property type="project" value="InterPro"/>
</dbReference>
<evidence type="ECO:0000259" key="2">
    <source>
        <dbReference type="PROSITE" id="PS50940"/>
    </source>
</evidence>
<evidence type="ECO:0000313" key="3">
    <source>
        <dbReference type="EMBL" id="KAF8767859.1"/>
    </source>
</evidence>
<evidence type="ECO:0000313" key="4">
    <source>
        <dbReference type="Proteomes" id="UP000807504"/>
    </source>
</evidence>
<dbReference type="InterPro" id="IPR002557">
    <property type="entry name" value="Chitin-bd_dom"/>
</dbReference>
<dbReference type="PANTHER" id="PTHR22933:SF43">
    <property type="entry name" value="LP10131P"/>
    <property type="match status" value="1"/>
</dbReference>
<dbReference type="EMBL" id="JABXBU010002230">
    <property type="protein sequence ID" value="KAF8767859.1"/>
    <property type="molecule type" value="Genomic_DNA"/>
</dbReference>
<organism evidence="3 4">
    <name type="scientific">Argiope bruennichi</name>
    <name type="common">Wasp spider</name>
    <name type="synonym">Aranea bruennichi</name>
    <dbReference type="NCBI Taxonomy" id="94029"/>
    <lineage>
        <taxon>Eukaryota</taxon>
        <taxon>Metazoa</taxon>
        <taxon>Ecdysozoa</taxon>
        <taxon>Arthropoda</taxon>
        <taxon>Chelicerata</taxon>
        <taxon>Arachnida</taxon>
        <taxon>Araneae</taxon>
        <taxon>Araneomorphae</taxon>
        <taxon>Entelegynae</taxon>
        <taxon>Araneoidea</taxon>
        <taxon>Araneidae</taxon>
        <taxon>Argiope</taxon>
    </lineage>
</organism>
<dbReference type="GO" id="GO:0008061">
    <property type="term" value="F:chitin binding"/>
    <property type="evidence" value="ECO:0007669"/>
    <property type="project" value="InterPro"/>
</dbReference>
<keyword evidence="1" id="KW-0732">Signal</keyword>
<name>A0A8T0E7Q6_ARGBR</name>